<gene>
    <name evidence="2" type="ORF">IV203_030271</name>
</gene>
<keyword evidence="3" id="KW-1185">Reference proteome</keyword>
<accession>A0A9K3Q219</accession>
<organism evidence="2 3">
    <name type="scientific">Nitzschia inconspicua</name>
    <dbReference type="NCBI Taxonomy" id="303405"/>
    <lineage>
        <taxon>Eukaryota</taxon>
        <taxon>Sar</taxon>
        <taxon>Stramenopiles</taxon>
        <taxon>Ochrophyta</taxon>
        <taxon>Bacillariophyta</taxon>
        <taxon>Bacillariophyceae</taxon>
        <taxon>Bacillariophycidae</taxon>
        <taxon>Bacillariales</taxon>
        <taxon>Bacillariaceae</taxon>
        <taxon>Nitzschia</taxon>
    </lineage>
</organism>
<evidence type="ECO:0000313" key="2">
    <source>
        <dbReference type="EMBL" id="KAG7367600.1"/>
    </source>
</evidence>
<feature type="compositionally biased region" description="Basic and acidic residues" evidence="1">
    <location>
        <begin position="257"/>
        <end position="266"/>
    </location>
</feature>
<feature type="compositionally biased region" description="Basic and acidic residues" evidence="1">
    <location>
        <begin position="195"/>
        <end position="206"/>
    </location>
</feature>
<dbReference type="Proteomes" id="UP000693970">
    <property type="component" value="Unassembled WGS sequence"/>
</dbReference>
<feature type="compositionally biased region" description="Acidic residues" evidence="1">
    <location>
        <begin position="53"/>
        <end position="66"/>
    </location>
</feature>
<feature type="region of interest" description="Disordered" evidence="1">
    <location>
        <begin position="195"/>
        <end position="266"/>
    </location>
</feature>
<sequence length="266" mass="30421">MASSFTDFDDQECKCYKVLSTKPIPNKAQVFDSLASFLRKDKERQLNSFQIGDDSDNDDDEEEMEDDGKQSNVWGRDLVREKATWNELRRWANELLLEDGSRSTKDTGKGKRERTPIAEWTKKKRARSRSDVDEEGDKSDGTGNDKDVDSTNGSPVKNKVGMNAHDDRRITSTGMIKVETIESTGRAEVVIVGRSAEESFEDHVQSDMDDIEEARKKLETKEAKKARKKEKKDAKKAKKEAKKMAKREKKESKKRHRDETPVKEEG</sequence>
<dbReference type="EMBL" id="JAGRRH010000007">
    <property type="protein sequence ID" value="KAG7367600.1"/>
    <property type="molecule type" value="Genomic_DNA"/>
</dbReference>
<dbReference type="AlphaFoldDB" id="A0A9K3Q219"/>
<reference evidence="2" key="2">
    <citation type="submission" date="2021-04" db="EMBL/GenBank/DDBJ databases">
        <authorList>
            <person name="Podell S."/>
        </authorList>
    </citation>
    <scope>NUCLEOTIDE SEQUENCE</scope>
    <source>
        <strain evidence="2">Hildebrandi</strain>
    </source>
</reference>
<name>A0A9K3Q219_9STRA</name>
<feature type="compositionally biased region" description="Basic residues" evidence="1">
    <location>
        <begin position="224"/>
        <end position="256"/>
    </location>
</feature>
<protein>
    <submittedName>
        <fullName evidence="2">Uncharacterized protein</fullName>
    </submittedName>
</protein>
<feature type="region of interest" description="Disordered" evidence="1">
    <location>
        <begin position="96"/>
        <end position="171"/>
    </location>
</feature>
<feature type="compositionally biased region" description="Basic and acidic residues" evidence="1">
    <location>
        <begin position="213"/>
        <end position="223"/>
    </location>
</feature>
<proteinExistence type="predicted"/>
<feature type="compositionally biased region" description="Basic and acidic residues" evidence="1">
    <location>
        <begin position="138"/>
        <end position="149"/>
    </location>
</feature>
<comment type="caution">
    <text evidence="2">The sequence shown here is derived from an EMBL/GenBank/DDBJ whole genome shotgun (WGS) entry which is preliminary data.</text>
</comment>
<evidence type="ECO:0000256" key="1">
    <source>
        <dbReference type="SAM" id="MobiDB-lite"/>
    </source>
</evidence>
<evidence type="ECO:0000313" key="3">
    <source>
        <dbReference type="Proteomes" id="UP000693970"/>
    </source>
</evidence>
<feature type="region of interest" description="Disordered" evidence="1">
    <location>
        <begin position="45"/>
        <end position="77"/>
    </location>
</feature>
<reference evidence="2" key="1">
    <citation type="journal article" date="2021" name="Sci. Rep.">
        <title>Diploid genomic architecture of Nitzschia inconspicua, an elite biomass production diatom.</title>
        <authorList>
            <person name="Oliver A."/>
            <person name="Podell S."/>
            <person name="Pinowska A."/>
            <person name="Traller J.C."/>
            <person name="Smith S.R."/>
            <person name="McClure R."/>
            <person name="Beliaev A."/>
            <person name="Bohutskyi P."/>
            <person name="Hill E.A."/>
            <person name="Rabines A."/>
            <person name="Zheng H."/>
            <person name="Allen L.Z."/>
            <person name="Kuo A."/>
            <person name="Grigoriev I.V."/>
            <person name="Allen A.E."/>
            <person name="Hazlebeck D."/>
            <person name="Allen E.E."/>
        </authorList>
    </citation>
    <scope>NUCLEOTIDE SEQUENCE</scope>
    <source>
        <strain evidence="2">Hildebrandi</strain>
    </source>
</reference>
<feature type="compositionally biased region" description="Basic and acidic residues" evidence="1">
    <location>
        <begin position="99"/>
        <end position="116"/>
    </location>
</feature>